<sequence>KLVIHSYRYGLEQFLESTGNSLNIGFNQLRSNTPLKVMGSVILSSCDTVTELLTVRLDKEFEQITAYSRAQIDVSQSFVLSKHKVTYQKCPQADENPSQNMRNGADAVLVLLKLVIYRQNSISVFPLLLVLIELSKIPKVLAGIVMVQLTQHFQTQQQVAELLAPSGALAYLVPLENDVFTGWSMNSYFDRWNDYGSIVGVRITSLRAAYEETQSECDAFVSRDKQSYALKLILLKKQLLKLLQMGFWSGLKNFGSKILHDVTSAAKWVTPVLYKVIILLVLMKKNNRSLLNKLKKSIKQTVNQIRQSIT</sequence>
<name>A0A5J4TI14_9EUKA</name>
<feature type="non-terminal residue" evidence="1">
    <location>
        <position position="1"/>
    </location>
</feature>
<accession>A0A5J4TI14</accession>
<comment type="caution">
    <text evidence="1">The sequence shown here is derived from an EMBL/GenBank/DDBJ whole genome shotgun (WGS) entry which is preliminary data.</text>
</comment>
<evidence type="ECO:0000313" key="2">
    <source>
        <dbReference type="Proteomes" id="UP000324800"/>
    </source>
</evidence>
<dbReference type="EMBL" id="SNRW01030873">
    <property type="protein sequence ID" value="KAA6357769.1"/>
    <property type="molecule type" value="Genomic_DNA"/>
</dbReference>
<evidence type="ECO:0000313" key="1">
    <source>
        <dbReference type="EMBL" id="KAA6357769.1"/>
    </source>
</evidence>
<gene>
    <name evidence="1" type="ORF">EZS28_046704</name>
</gene>
<reference evidence="1 2" key="1">
    <citation type="submission" date="2019-03" db="EMBL/GenBank/DDBJ databases">
        <title>Single cell metagenomics reveals metabolic interactions within the superorganism composed of flagellate Streblomastix strix and complex community of Bacteroidetes bacteria on its surface.</title>
        <authorList>
            <person name="Treitli S.C."/>
            <person name="Kolisko M."/>
            <person name="Husnik F."/>
            <person name="Keeling P."/>
            <person name="Hampl V."/>
        </authorList>
    </citation>
    <scope>NUCLEOTIDE SEQUENCE [LARGE SCALE GENOMIC DNA]</scope>
    <source>
        <strain evidence="1">ST1C</strain>
    </source>
</reference>
<proteinExistence type="predicted"/>
<organism evidence="1 2">
    <name type="scientific">Streblomastix strix</name>
    <dbReference type="NCBI Taxonomy" id="222440"/>
    <lineage>
        <taxon>Eukaryota</taxon>
        <taxon>Metamonada</taxon>
        <taxon>Preaxostyla</taxon>
        <taxon>Oxymonadida</taxon>
        <taxon>Streblomastigidae</taxon>
        <taxon>Streblomastix</taxon>
    </lineage>
</organism>
<protein>
    <submittedName>
        <fullName evidence="1">Uncharacterized protein</fullName>
    </submittedName>
</protein>
<dbReference type="Proteomes" id="UP000324800">
    <property type="component" value="Unassembled WGS sequence"/>
</dbReference>
<dbReference type="AlphaFoldDB" id="A0A5J4TI14"/>